<dbReference type="PROSITE" id="PS50011">
    <property type="entry name" value="PROTEIN_KINASE_DOM"/>
    <property type="match status" value="1"/>
</dbReference>
<reference evidence="2" key="1">
    <citation type="submission" date="2021-06" db="EMBL/GenBank/DDBJ databases">
        <authorList>
            <person name="Kallberg Y."/>
            <person name="Tangrot J."/>
            <person name="Rosling A."/>
        </authorList>
    </citation>
    <scope>NUCLEOTIDE SEQUENCE</scope>
    <source>
        <strain evidence="2">FL130A</strain>
    </source>
</reference>
<feature type="non-terminal residue" evidence="2">
    <location>
        <position position="118"/>
    </location>
</feature>
<sequence length="118" mass="13548">FNKNQRKLVRAGSSLVALKMLFNSNNAIQEIQSAVINNHFNSSVYDLIRNGNIFYRYLCDHLLDLTIGLQPLHGRQYIHRNLHSGSILCGLHLLITDFGRCRKTTEIMDDEVFGIIPY</sequence>
<comment type="caution">
    <text evidence="2">The sequence shown here is derived from an EMBL/GenBank/DDBJ whole genome shotgun (WGS) entry which is preliminary data.</text>
</comment>
<evidence type="ECO:0000259" key="1">
    <source>
        <dbReference type="PROSITE" id="PS50011"/>
    </source>
</evidence>
<gene>
    <name evidence="2" type="ORF">ALEPTO_LOCUS13147</name>
</gene>
<keyword evidence="3" id="KW-1185">Reference proteome</keyword>
<dbReference type="InterPro" id="IPR011009">
    <property type="entry name" value="Kinase-like_dom_sf"/>
</dbReference>
<evidence type="ECO:0000313" key="3">
    <source>
        <dbReference type="Proteomes" id="UP000789508"/>
    </source>
</evidence>
<organism evidence="2 3">
    <name type="scientific">Ambispora leptoticha</name>
    <dbReference type="NCBI Taxonomy" id="144679"/>
    <lineage>
        <taxon>Eukaryota</taxon>
        <taxon>Fungi</taxon>
        <taxon>Fungi incertae sedis</taxon>
        <taxon>Mucoromycota</taxon>
        <taxon>Glomeromycotina</taxon>
        <taxon>Glomeromycetes</taxon>
        <taxon>Archaeosporales</taxon>
        <taxon>Ambisporaceae</taxon>
        <taxon>Ambispora</taxon>
    </lineage>
</organism>
<dbReference type="AlphaFoldDB" id="A0A9N9NNG4"/>
<dbReference type="Gene3D" id="1.10.510.10">
    <property type="entry name" value="Transferase(Phosphotransferase) domain 1"/>
    <property type="match status" value="1"/>
</dbReference>
<proteinExistence type="predicted"/>
<dbReference type="GO" id="GO:0005524">
    <property type="term" value="F:ATP binding"/>
    <property type="evidence" value="ECO:0007669"/>
    <property type="project" value="InterPro"/>
</dbReference>
<name>A0A9N9NNG4_9GLOM</name>
<dbReference type="Proteomes" id="UP000789508">
    <property type="component" value="Unassembled WGS sequence"/>
</dbReference>
<accession>A0A9N9NNG4</accession>
<dbReference type="EMBL" id="CAJVPS010038197">
    <property type="protein sequence ID" value="CAG8746568.1"/>
    <property type="molecule type" value="Genomic_DNA"/>
</dbReference>
<feature type="domain" description="Protein kinase" evidence="1">
    <location>
        <begin position="1"/>
        <end position="118"/>
    </location>
</feature>
<feature type="non-terminal residue" evidence="2">
    <location>
        <position position="1"/>
    </location>
</feature>
<dbReference type="GO" id="GO:0004672">
    <property type="term" value="F:protein kinase activity"/>
    <property type="evidence" value="ECO:0007669"/>
    <property type="project" value="InterPro"/>
</dbReference>
<protein>
    <submittedName>
        <fullName evidence="2">2572_t:CDS:1</fullName>
    </submittedName>
</protein>
<evidence type="ECO:0000313" key="2">
    <source>
        <dbReference type="EMBL" id="CAG8746568.1"/>
    </source>
</evidence>
<dbReference type="OrthoDB" id="2433633at2759"/>
<dbReference type="SUPFAM" id="SSF56112">
    <property type="entry name" value="Protein kinase-like (PK-like)"/>
    <property type="match status" value="1"/>
</dbReference>
<dbReference type="InterPro" id="IPR000719">
    <property type="entry name" value="Prot_kinase_dom"/>
</dbReference>